<gene>
    <name evidence="1" type="ORF">E0493_22520</name>
</gene>
<proteinExistence type="predicted"/>
<evidence type="ECO:0000313" key="1">
    <source>
        <dbReference type="EMBL" id="MXP66117.1"/>
    </source>
</evidence>
<evidence type="ECO:0000313" key="2">
    <source>
        <dbReference type="Proteomes" id="UP000460715"/>
    </source>
</evidence>
<dbReference type="AlphaFoldDB" id="A0A845BLI8"/>
<comment type="caution">
    <text evidence="1">The sequence shown here is derived from an EMBL/GenBank/DDBJ whole genome shotgun (WGS) entry which is preliminary data.</text>
</comment>
<reference evidence="1 2" key="1">
    <citation type="submission" date="2019-03" db="EMBL/GenBank/DDBJ databases">
        <title>Roseomonas sp. a novel Roseomonas species isolated from Sea whip Gorgonian.</title>
        <authorList>
            <person name="Li F."/>
            <person name="Pan X."/>
            <person name="Huang S."/>
            <person name="Li Z."/>
            <person name="Meng B."/>
        </authorList>
    </citation>
    <scope>NUCLEOTIDE SEQUENCE [LARGE SCALE GENOMIC DNA]</scope>
    <source>
        <strain evidence="1 2">M0104</strain>
    </source>
</reference>
<keyword evidence="2" id="KW-1185">Reference proteome</keyword>
<dbReference type="EMBL" id="SNVJ01000045">
    <property type="protein sequence ID" value="MXP66117.1"/>
    <property type="molecule type" value="Genomic_DNA"/>
</dbReference>
<accession>A0A845BLI8</accession>
<name>A0A845BLI8_9PROT</name>
<dbReference type="OrthoDB" id="9553556at2"/>
<dbReference type="Proteomes" id="UP000460715">
    <property type="component" value="Unassembled WGS sequence"/>
</dbReference>
<sequence>MAQPAAANQATSGWPDPHGALVERLCFLIRQSAIIHEARVDAFLDGIELAAEQVQEVRISMLEQPKEVTGWDILGAAMVEFVMESNLPGKLLKAAAKGIFSASLRRAALYAALPRGPEARELVEEARRVAERLGRMNAGRFASPWRPAGSVQGAIRGNQAAARVTALEGALVTAKGKSSEDQRDIYHGIVESLAREAEQNYAAVGKALRKALGRARVPSRALLGDTAGVSVRTAARDYAMRTRLALRTVHARVESEVRANWISPDGVGLIADAFSVGDLKLDEGNSGVEASLADVRNGFLILFEAVIWARLYGFDPIAKTPLRVSNQGLYKGVEKKISEYWFKRFGPTVEAWKKERGATVVPFATDAPANQATYLQQYFWAVVGSLPKLGPGQMTAKAI</sequence>
<dbReference type="RefSeq" id="WP_160939526.1">
    <property type="nucleotide sequence ID" value="NZ_SNVJ01000045.1"/>
</dbReference>
<protein>
    <submittedName>
        <fullName evidence="1">Uncharacterized protein</fullName>
    </submittedName>
</protein>
<organism evidence="1 2">
    <name type="scientific">Teichococcus coralli</name>
    <dbReference type="NCBI Taxonomy" id="2545983"/>
    <lineage>
        <taxon>Bacteria</taxon>
        <taxon>Pseudomonadati</taxon>
        <taxon>Pseudomonadota</taxon>
        <taxon>Alphaproteobacteria</taxon>
        <taxon>Acetobacterales</taxon>
        <taxon>Roseomonadaceae</taxon>
        <taxon>Roseomonas</taxon>
    </lineage>
</organism>